<sequence>MKVKELIEEIENDAEFFSYLNQVPKKNKKTQASYLESLNHLAYLLYLDGQEEMAKKLLDRIIQVPFEGNYNTWTFVASSLVLLAYLEREAENQVFVYKKLLLFPLEQGEESTQNIRRRVHQRFLNGDSLEQKLAKIEQASSPESEMERRLLYLTDLLKINLFIAESTCEEIDIQEKIEENIEILKKYIKEHEIYSLFPFKG</sequence>
<proteinExistence type="predicted"/>
<evidence type="ECO:0000313" key="1">
    <source>
        <dbReference type="EMBL" id="KJQ75426.1"/>
    </source>
</evidence>
<dbReference type="InterPro" id="IPR046553">
    <property type="entry name" value="DUF6707"/>
</dbReference>
<dbReference type="Pfam" id="PF20453">
    <property type="entry name" value="DUF6707"/>
    <property type="match status" value="1"/>
</dbReference>
<comment type="caution">
    <text evidence="1">The sequence shown here is derived from an EMBL/GenBank/DDBJ whole genome shotgun (WGS) entry which is preliminary data.</text>
</comment>
<dbReference type="AlphaFoldDB" id="A0A0F2E0V5"/>
<evidence type="ECO:0000313" key="2">
    <source>
        <dbReference type="Proteomes" id="UP000033489"/>
    </source>
</evidence>
<dbReference type="RefSeq" id="WP_045615159.1">
    <property type="nucleotide sequence ID" value="NZ_JYGT01000008.1"/>
</dbReference>
<dbReference type="EMBL" id="JYGT01000008">
    <property type="protein sequence ID" value="KJQ75426.1"/>
    <property type="molecule type" value="Genomic_DNA"/>
</dbReference>
<accession>A0A0F2E0V5</accession>
<dbReference type="Proteomes" id="UP000033489">
    <property type="component" value="Unassembled WGS sequence"/>
</dbReference>
<reference evidence="1 2" key="1">
    <citation type="submission" date="2015-02" db="EMBL/GenBank/DDBJ databases">
        <title>Evolution of amylase-binding proteins of oral streptococcal species.</title>
        <authorList>
            <person name="Haase E.M."/>
        </authorList>
    </citation>
    <scope>NUCLEOTIDE SEQUENCE [LARGE SCALE GENOMIC DNA]</scope>
    <source>
        <strain evidence="1 2">UC921A</strain>
    </source>
</reference>
<dbReference type="OrthoDB" id="1076134at2"/>
<name>A0A0F2E0V5_9STRE</name>
<organism evidence="1 2">
    <name type="scientific">Streptococcus infantis</name>
    <dbReference type="NCBI Taxonomy" id="68892"/>
    <lineage>
        <taxon>Bacteria</taxon>
        <taxon>Bacillati</taxon>
        <taxon>Bacillota</taxon>
        <taxon>Bacilli</taxon>
        <taxon>Lactobacillales</taxon>
        <taxon>Streptococcaceae</taxon>
        <taxon>Streptococcus</taxon>
    </lineage>
</organism>
<dbReference type="PATRIC" id="fig|28037.216.peg.1153"/>
<protein>
    <submittedName>
        <fullName evidence="1">Uncharacterized protein</fullName>
    </submittedName>
</protein>
<gene>
    <name evidence="1" type="ORF">TZ94_01191</name>
</gene>